<organism evidence="1 2">
    <name type="scientific">Engystomops pustulosus</name>
    <name type="common">Tungara frog</name>
    <name type="synonym">Physalaemus pustulosus</name>
    <dbReference type="NCBI Taxonomy" id="76066"/>
    <lineage>
        <taxon>Eukaryota</taxon>
        <taxon>Metazoa</taxon>
        <taxon>Chordata</taxon>
        <taxon>Craniata</taxon>
        <taxon>Vertebrata</taxon>
        <taxon>Euteleostomi</taxon>
        <taxon>Amphibia</taxon>
        <taxon>Batrachia</taxon>
        <taxon>Anura</taxon>
        <taxon>Neobatrachia</taxon>
        <taxon>Hyloidea</taxon>
        <taxon>Leptodactylidae</taxon>
        <taxon>Leiuperinae</taxon>
        <taxon>Engystomops</taxon>
    </lineage>
</organism>
<comment type="caution">
    <text evidence="1">The sequence shown here is derived from an EMBL/GenBank/DDBJ whole genome shotgun (WGS) entry which is preliminary data.</text>
</comment>
<protein>
    <submittedName>
        <fullName evidence="1">Uncharacterized protein</fullName>
    </submittedName>
</protein>
<dbReference type="AlphaFoldDB" id="A0AAV7CEK1"/>
<dbReference type="Proteomes" id="UP000824782">
    <property type="component" value="Unassembled WGS sequence"/>
</dbReference>
<proteinExistence type="predicted"/>
<keyword evidence="2" id="KW-1185">Reference proteome</keyword>
<evidence type="ECO:0000313" key="2">
    <source>
        <dbReference type="Proteomes" id="UP000824782"/>
    </source>
</evidence>
<gene>
    <name evidence="1" type="ORF">GDO81_008433</name>
</gene>
<evidence type="ECO:0000313" key="1">
    <source>
        <dbReference type="EMBL" id="KAG8583475.1"/>
    </source>
</evidence>
<sequence>MQSGTHNFLGICGSAEVIPLRDAECHAEKIPSVIMYRCLKKMCGLHYASCVPLTSWAPRRTLSAASGVSKSRHLWSMPTILWNGPS</sequence>
<accession>A0AAV7CEK1</accession>
<name>A0AAV7CEK1_ENGPU</name>
<reference evidence="1" key="1">
    <citation type="thesis" date="2020" institute="ProQuest LLC" country="789 East Eisenhower Parkway, Ann Arbor, MI, USA">
        <title>Comparative Genomics and Chromosome Evolution.</title>
        <authorList>
            <person name="Mudd A.B."/>
        </authorList>
    </citation>
    <scope>NUCLEOTIDE SEQUENCE</scope>
    <source>
        <strain evidence="1">237g6f4</strain>
        <tissue evidence="1">Blood</tissue>
    </source>
</reference>
<dbReference type="EMBL" id="WNYA01000003">
    <property type="protein sequence ID" value="KAG8583475.1"/>
    <property type="molecule type" value="Genomic_DNA"/>
</dbReference>